<sequence length="368" mass="40706">MFWGLTLVPGEPCTKVLDKSVCLSMAALESRQTIGSGFTQVLIQANGVDYILCTLMSGVVFQQYMNVKLSEGEKVTLSVEGTGVVHLTGFTMQSSDGQSEKDQNIFEEDYYGDFDGHLQDEHEYSVKVGDSLREGEGWELAPEVDKLSTTGLYELDASMYFTDTPIYTDSAPEEVWPNHSEDTIMITPPQPNISPQPSESLNLQEGSVPGVAVSRGDAFNMGVQNPSHVTAPSEGDWGRVTGTSTNAPGFFAPRRPLRTKTQSDAGDEDIEARRRRWRLAKREQRKKNRLKALMAQGTVSKPSGQGHLKVGKKYFTPSGRYRSLPTSREPMVDSGLRRYRRSGDNHSQDGPNTSDGPQQGQRLKKEMT</sequence>
<feature type="region of interest" description="Disordered" evidence="1">
    <location>
        <begin position="294"/>
        <end position="368"/>
    </location>
</feature>
<organism evidence="3 4">
    <name type="scientific">Holothuria leucospilota</name>
    <name type="common">Black long sea cucumber</name>
    <name type="synonym">Mertensiothuria leucospilota</name>
    <dbReference type="NCBI Taxonomy" id="206669"/>
    <lineage>
        <taxon>Eukaryota</taxon>
        <taxon>Metazoa</taxon>
        <taxon>Echinodermata</taxon>
        <taxon>Eleutherozoa</taxon>
        <taxon>Echinozoa</taxon>
        <taxon>Holothuroidea</taxon>
        <taxon>Aspidochirotacea</taxon>
        <taxon>Aspidochirotida</taxon>
        <taxon>Holothuriidae</taxon>
        <taxon>Holothuria</taxon>
    </lineage>
</organism>
<accession>A0A9Q1C023</accession>
<dbReference type="Proteomes" id="UP001152320">
    <property type="component" value="Chromosome 9"/>
</dbReference>
<evidence type="ECO:0000259" key="2">
    <source>
        <dbReference type="Pfam" id="PF17800"/>
    </source>
</evidence>
<feature type="region of interest" description="Disordered" evidence="1">
    <location>
        <begin position="245"/>
        <end position="270"/>
    </location>
</feature>
<comment type="caution">
    <text evidence="3">The sequence shown here is derived from an EMBL/GenBank/DDBJ whole genome shotgun (WGS) entry which is preliminary data.</text>
</comment>
<evidence type="ECO:0000313" key="3">
    <source>
        <dbReference type="EMBL" id="KAJ8035935.1"/>
    </source>
</evidence>
<reference evidence="3" key="1">
    <citation type="submission" date="2021-10" db="EMBL/GenBank/DDBJ databases">
        <title>Tropical sea cucumber genome reveals ecological adaptation and Cuvierian tubules defense mechanism.</title>
        <authorList>
            <person name="Chen T."/>
        </authorList>
    </citation>
    <scope>NUCLEOTIDE SEQUENCE</scope>
    <source>
        <strain evidence="3">Nanhai2018</strain>
        <tissue evidence="3">Muscle</tissue>
    </source>
</reference>
<feature type="domain" description="Nucleoplasmin-like" evidence="2">
    <location>
        <begin position="2"/>
        <end position="91"/>
    </location>
</feature>
<name>A0A9Q1C023_HOLLE</name>
<dbReference type="Pfam" id="PF17800">
    <property type="entry name" value="NPL"/>
    <property type="match status" value="1"/>
</dbReference>
<dbReference type="EMBL" id="JAIZAY010000009">
    <property type="protein sequence ID" value="KAJ8035935.1"/>
    <property type="molecule type" value="Genomic_DNA"/>
</dbReference>
<proteinExistence type="predicted"/>
<protein>
    <submittedName>
        <fullName evidence="3">FK506-binding protein 4</fullName>
    </submittedName>
</protein>
<keyword evidence="4" id="KW-1185">Reference proteome</keyword>
<evidence type="ECO:0000313" key="4">
    <source>
        <dbReference type="Proteomes" id="UP001152320"/>
    </source>
</evidence>
<dbReference type="AlphaFoldDB" id="A0A9Q1C023"/>
<feature type="compositionally biased region" description="Polar residues" evidence="1">
    <location>
        <begin position="348"/>
        <end position="361"/>
    </location>
</feature>
<evidence type="ECO:0000256" key="1">
    <source>
        <dbReference type="SAM" id="MobiDB-lite"/>
    </source>
</evidence>
<dbReference type="InterPro" id="IPR041232">
    <property type="entry name" value="NPL"/>
</dbReference>
<dbReference type="Gene3D" id="2.60.120.340">
    <property type="entry name" value="Nucleoplasmin core domain"/>
    <property type="match status" value="1"/>
</dbReference>
<gene>
    <name evidence="3" type="ORF">HOLleu_19763</name>
</gene>
<dbReference type="OrthoDB" id="2265977at2759"/>